<dbReference type="Proteomes" id="UP000017836">
    <property type="component" value="Unassembled WGS sequence"/>
</dbReference>
<gene>
    <name evidence="3" type="ORF">AMTR_s00001p00131590</name>
</gene>
<evidence type="ECO:0000256" key="1">
    <source>
        <dbReference type="SAM" id="MobiDB-lite"/>
    </source>
</evidence>
<dbReference type="HOGENOM" id="CLU_030538_5_0_1"/>
<dbReference type="PANTHER" id="PTHR31589">
    <property type="entry name" value="PROTEIN, PUTATIVE (DUF239)-RELATED-RELATED"/>
    <property type="match status" value="1"/>
</dbReference>
<dbReference type="Gramene" id="ERM96229">
    <property type="protein sequence ID" value="ERM96229"/>
    <property type="gene ID" value="AMTR_s00001p00131590"/>
</dbReference>
<dbReference type="PANTHER" id="PTHR31589:SF110">
    <property type="entry name" value="PROTEIN, PUTATIVE (DUF239)-RELATED"/>
    <property type="match status" value="1"/>
</dbReference>
<dbReference type="STRING" id="13333.W1NLU9"/>
<name>W1NLU9_AMBTC</name>
<feature type="region of interest" description="Disordered" evidence="1">
    <location>
        <begin position="21"/>
        <end position="45"/>
    </location>
</feature>
<evidence type="ECO:0000313" key="3">
    <source>
        <dbReference type="EMBL" id="ERM96229.1"/>
    </source>
</evidence>
<feature type="compositionally biased region" description="Polar residues" evidence="1">
    <location>
        <begin position="33"/>
        <end position="45"/>
    </location>
</feature>
<proteinExistence type="predicted"/>
<dbReference type="AlphaFoldDB" id="W1NLU9"/>
<evidence type="ECO:0000259" key="2">
    <source>
        <dbReference type="PROSITE" id="PS52045"/>
    </source>
</evidence>
<dbReference type="PROSITE" id="PS52045">
    <property type="entry name" value="NEPROSIN_PEP_CD"/>
    <property type="match status" value="1"/>
</dbReference>
<organism evidence="3 4">
    <name type="scientific">Amborella trichopoda</name>
    <dbReference type="NCBI Taxonomy" id="13333"/>
    <lineage>
        <taxon>Eukaryota</taxon>
        <taxon>Viridiplantae</taxon>
        <taxon>Streptophyta</taxon>
        <taxon>Embryophyta</taxon>
        <taxon>Tracheophyta</taxon>
        <taxon>Spermatophyta</taxon>
        <taxon>Magnoliopsida</taxon>
        <taxon>Amborellales</taxon>
        <taxon>Amborellaceae</taxon>
        <taxon>Amborella</taxon>
    </lineage>
</organism>
<dbReference type="EMBL" id="KI397142">
    <property type="protein sequence ID" value="ERM96229.1"/>
    <property type="molecule type" value="Genomic_DNA"/>
</dbReference>
<protein>
    <recommendedName>
        <fullName evidence="2">Neprosin PEP catalytic domain-containing protein</fullName>
    </recommendedName>
</protein>
<dbReference type="InterPro" id="IPR053168">
    <property type="entry name" value="Glutamic_endopeptidase"/>
</dbReference>
<accession>W1NLU9</accession>
<sequence length="102" mass="11286">MGYWPAAILNNLSSASKIEWGGEVKNTRPGGEHTSTQMGSGHFSSEGSMRAGAFYQLSYDTDLTTNDFEEYQTFTDHYTCYTVDRNGNSFYYGGPGKNPDCP</sequence>
<evidence type="ECO:0000313" key="4">
    <source>
        <dbReference type="Proteomes" id="UP000017836"/>
    </source>
</evidence>
<dbReference type="Pfam" id="PF03080">
    <property type="entry name" value="Neprosin"/>
    <property type="match status" value="1"/>
</dbReference>
<dbReference type="OMA" id="LANEVHW"/>
<reference evidence="4" key="1">
    <citation type="journal article" date="2013" name="Science">
        <title>The Amborella genome and the evolution of flowering plants.</title>
        <authorList>
            <consortium name="Amborella Genome Project"/>
        </authorList>
    </citation>
    <scope>NUCLEOTIDE SEQUENCE [LARGE SCALE GENOMIC DNA]</scope>
</reference>
<dbReference type="InterPro" id="IPR004314">
    <property type="entry name" value="Neprosin"/>
</dbReference>
<keyword evidence="4" id="KW-1185">Reference proteome</keyword>
<feature type="domain" description="Neprosin PEP catalytic" evidence="2">
    <location>
        <begin position="1"/>
        <end position="102"/>
    </location>
</feature>